<keyword evidence="4" id="KW-0067">ATP-binding</keyword>
<dbReference type="GO" id="GO:0000796">
    <property type="term" value="C:condensin complex"/>
    <property type="evidence" value="ECO:0007669"/>
    <property type="project" value="TreeGrafter"/>
</dbReference>
<dbReference type="Pfam" id="PF02463">
    <property type="entry name" value="SMC_N"/>
    <property type="match status" value="1"/>
</dbReference>
<feature type="coiled-coil region" evidence="8">
    <location>
        <begin position="907"/>
        <end position="968"/>
    </location>
</feature>
<feature type="coiled-coil region" evidence="8">
    <location>
        <begin position="542"/>
        <end position="765"/>
    </location>
</feature>
<dbReference type="PANTHER" id="PTHR18937:SF172">
    <property type="entry name" value="STRUCTURAL MAINTENANCE OF CHROMOSOMES PROTEIN"/>
    <property type="match status" value="1"/>
</dbReference>
<dbReference type="GO" id="GO:0016887">
    <property type="term" value="F:ATP hydrolysis activity"/>
    <property type="evidence" value="ECO:0007669"/>
    <property type="project" value="InterPro"/>
</dbReference>
<dbReference type="PIRSF" id="PIRSF005719">
    <property type="entry name" value="SMC"/>
    <property type="match status" value="1"/>
</dbReference>
<keyword evidence="6" id="KW-0226">DNA condensation</keyword>
<reference evidence="10 11" key="1">
    <citation type="submission" date="2014-06" db="EMBL/GenBank/DDBJ databases">
        <authorList>
            <person name="Swart Estienne"/>
        </authorList>
    </citation>
    <scope>NUCLEOTIDE SEQUENCE [LARGE SCALE GENOMIC DNA]</scope>
    <source>
        <strain evidence="10 11">130c</strain>
    </source>
</reference>
<comment type="similarity">
    <text evidence="2">Belongs to the SMC family. SMC4 subfamily.</text>
</comment>
<keyword evidence="7" id="KW-0539">Nucleus</keyword>
<evidence type="ECO:0000313" key="10">
    <source>
        <dbReference type="EMBL" id="CDW83919.1"/>
    </source>
</evidence>
<dbReference type="OrthoDB" id="5575062at2759"/>
<feature type="coiled-coil region" evidence="8">
    <location>
        <begin position="167"/>
        <end position="324"/>
    </location>
</feature>
<evidence type="ECO:0000259" key="9">
    <source>
        <dbReference type="SMART" id="SM00968"/>
    </source>
</evidence>
<feature type="coiled-coil region" evidence="8">
    <location>
        <begin position="97"/>
        <end position="138"/>
    </location>
</feature>
<dbReference type="InterPro" id="IPR024704">
    <property type="entry name" value="SMC"/>
</dbReference>
<gene>
    <name evidence="10" type="primary">Contig14759.g15720</name>
    <name evidence="10" type="ORF">STYLEM_12972</name>
</gene>
<accession>A0A078AP69</accession>
<keyword evidence="3" id="KW-0547">Nucleotide-binding</keyword>
<evidence type="ECO:0000256" key="5">
    <source>
        <dbReference type="ARBA" id="ARBA00023054"/>
    </source>
</evidence>
<evidence type="ECO:0000256" key="8">
    <source>
        <dbReference type="SAM" id="Coils"/>
    </source>
</evidence>
<dbReference type="InParanoid" id="A0A078AP69"/>
<feature type="domain" description="SMC hinge" evidence="9">
    <location>
        <begin position="376"/>
        <end position="493"/>
    </location>
</feature>
<dbReference type="PANTHER" id="PTHR18937">
    <property type="entry name" value="STRUCTURAL MAINTENANCE OF CHROMOSOMES SMC FAMILY MEMBER"/>
    <property type="match status" value="1"/>
</dbReference>
<dbReference type="InterPro" id="IPR003395">
    <property type="entry name" value="RecF/RecN/SMC_N"/>
</dbReference>
<dbReference type="Gene3D" id="3.30.70.1620">
    <property type="match status" value="1"/>
</dbReference>
<dbReference type="InterPro" id="IPR036277">
    <property type="entry name" value="SMC_hinge_sf"/>
</dbReference>
<dbReference type="SMART" id="SM00968">
    <property type="entry name" value="SMC_hinge"/>
    <property type="match status" value="1"/>
</dbReference>
<dbReference type="InterPro" id="IPR027417">
    <property type="entry name" value="P-loop_NTPase"/>
</dbReference>
<evidence type="ECO:0000256" key="6">
    <source>
        <dbReference type="ARBA" id="ARBA00023067"/>
    </source>
</evidence>
<dbReference type="GO" id="GO:0007076">
    <property type="term" value="P:mitotic chromosome condensation"/>
    <property type="evidence" value="ECO:0007669"/>
    <property type="project" value="TreeGrafter"/>
</dbReference>
<name>A0A078AP69_STYLE</name>
<dbReference type="AlphaFoldDB" id="A0A078AP69"/>
<evidence type="ECO:0000256" key="3">
    <source>
        <dbReference type="ARBA" id="ARBA00022741"/>
    </source>
</evidence>
<dbReference type="FunCoup" id="A0A078AP69">
    <property type="interactions" value="340"/>
</dbReference>
<dbReference type="Gene3D" id="3.40.50.300">
    <property type="entry name" value="P-loop containing nucleotide triphosphate hydrolases"/>
    <property type="match status" value="1"/>
</dbReference>
<evidence type="ECO:0000256" key="2">
    <source>
        <dbReference type="ARBA" id="ARBA00006005"/>
    </source>
</evidence>
<dbReference type="SUPFAM" id="SSF75553">
    <property type="entry name" value="Smc hinge domain"/>
    <property type="match status" value="1"/>
</dbReference>
<dbReference type="GO" id="GO:0005524">
    <property type="term" value="F:ATP binding"/>
    <property type="evidence" value="ECO:0007669"/>
    <property type="project" value="UniProtKB-KW"/>
</dbReference>
<evidence type="ECO:0000313" key="11">
    <source>
        <dbReference type="Proteomes" id="UP000039865"/>
    </source>
</evidence>
<dbReference type="InterPro" id="IPR010935">
    <property type="entry name" value="SMC_hinge"/>
</dbReference>
<protein>
    <submittedName>
        <fullName evidence="10">Nuclear condensin complex subunit</fullName>
    </submittedName>
</protein>
<dbReference type="GO" id="GO:0005634">
    <property type="term" value="C:nucleus"/>
    <property type="evidence" value="ECO:0007669"/>
    <property type="project" value="UniProtKB-SubCell"/>
</dbReference>
<dbReference type="Proteomes" id="UP000039865">
    <property type="component" value="Unassembled WGS sequence"/>
</dbReference>
<evidence type="ECO:0000256" key="4">
    <source>
        <dbReference type="ARBA" id="ARBA00022840"/>
    </source>
</evidence>
<sequence>MPPKAQKQDEVGLLEYLEDIIGTIKYNQDIADLEKLQEDGQERKQSKMLDLYSTNDALGKIEKDKDDAINFLNMERGLYLLKNILFQIEIREKTKEMQKSGEQIEKFKIKAQQLKDELRQVKQNNQDAVMQIQLLNDEEEKRKAVNEDLVKQFKQLTIYDEKVRFDMKQLALKMERTRENIRQIEQNKINKIQEFSEIEVKIPRLKNELKNLNGIQETMELELNVLEVQLKEKTMRLRKDRENILKSLRPLQQQRQEKQTTLRDKQTDIQIIQNNHSNLESDYQRVTQAIQRDNENIVMYTNKLNEEISKKQQIAQKLEITENQLKLPQFDSYSLERDVQRKKQKLEMIRDYINNHRNKNKLLFELLEAQNKGQINGILGRLGDLGSIDQKYDIAISSGCGFLDHIVVKTLDDANQCINYLRQNRLGIAKFMVLEKIQDKTQHSEAVNFKCPPKSERLYDLIKIENQDVRRAFYLALKNTLVCQNIEDAQTIAYQRNEKHRVVTLQGYLIELSGTMSGGGRPRQGGMSSDVAQRGLYTEENAVQLQNEIEIQEKQIYEAQQLRPQLKDQYNNLQRELRQSELQIQSNNINLDQLNQHKQDQERRLQQITSQRDIVMKDILKIQGIQNQIQKINEDLAREQPQIEQLQNQLNQIDDKIQESMSAQHNKVRNEKNQIESQILMLEKEIQSLKLKIESSNQILKNIDKQKLDEDKVQKGYEKKMQELRGELDELTRQGEKILKLQKDNNETKERENQKKNEMKELYLKLKPLLDDVMQKYNDVKQLINEEGQKALMLKQKNDKLIEKLFLNREKCQKFVQQFKEVFREVDLVRQQRLNLKVESPIHDQNQRDKNEVSAFMDVEEIQQANTRRIIDYASMSKEQRLEHFTDQYDIVYQFNSEILEILCGDLGFIREAINQLEEQVKGLNINFEVINTYKMLSLQKQQKEEELKNMTMSYQEIRDRLHQVRKQRENDFLQGFNIIAKELKQIYRFITNGGDAELDLVDSLDPFSEGIQFNVRPLKKSWKEMKKLSGGEKTISSLALIFALHIYKPSPLYFMDEIDAALDYKNVAIVGQYIKQRAIDSQFLIISLRNNMFELAEKLYGIYKINDTTKFISMIPEDVNTIIEEKRKQLQQQKQQQSLNSNQEIEVDEISSLL</sequence>
<dbReference type="EMBL" id="CCKQ01012308">
    <property type="protein sequence ID" value="CDW83919.1"/>
    <property type="molecule type" value="Genomic_DNA"/>
</dbReference>
<keyword evidence="5 8" id="KW-0175">Coiled coil</keyword>
<dbReference type="Gene3D" id="1.20.1060.20">
    <property type="match status" value="1"/>
</dbReference>
<dbReference type="Pfam" id="PF06470">
    <property type="entry name" value="SMC_hinge"/>
    <property type="match status" value="1"/>
</dbReference>
<organism evidence="10 11">
    <name type="scientific">Stylonychia lemnae</name>
    <name type="common">Ciliate</name>
    <dbReference type="NCBI Taxonomy" id="5949"/>
    <lineage>
        <taxon>Eukaryota</taxon>
        <taxon>Sar</taxon>
        <taxon>Alveolata</taxon>
        <taxon>Ciliophora</taxon>
        <taxon>Intramacronucleata</taxon>
        <taxon>Spirotrichea</taxon>
        <taxon>Stichotrichia</taxon>
        <taxon>Sporadotrichida</taxon>
        <taxon>Oxytrichidae</taxon>
        <taxon>Stylonychinae</taxon>
        <taxon>Stylonychia</taxon>
    </lineage>
</organism>
<evidence type="ECO:0000256" key="7">
    <source>
        <dbReference type="ARBA" id="ARBA00023242"/>
    </source>
</evidence>
<keyword evidence="11" id="KW-1185">Reference proteome</keyword>
<dbReference type="OMA" id="PIMENEY"/>
<dbReference type="SUPFAM" id="SSF52540">
    <property type="entry name" value="P-loop containing nucleoside triphosphate hydrolases"/>
    <property type="match status" value="1"/>
</dbReference>
<evidence type="ECO:0000256" key="1">
    <source>
        <dbReference type="ARBA" id="ARBA00004123"/>
    </source>
</evidence>
<comment type="subcellular location">
    <subcellularLocation>
        <location evidence="1">Nucleus</location>
    </subcellularLocation>
</comment>
<proteinExistence type="inferred from homology"/>